<dbReference type="RefSeq" id="WP_106227992.1">
    <property type="nucleotide sequence ID" value="NZ_PVTV01000014.1"/>
</dbReference>
<accession>A0A2T0XFK0</accession>
<sequence length="109" mass="12320">MFGMFKKSLTWGELEFLFKTSACEVFKDDAAASWRLEDYMTTLLEMGNYKLTQNQRSTLLAACSTVSVSSSLRLAFKDCNLPTGELDAKKFAALQEKLGENLVRFRESV</sequence>
<dbReference type="EMBL" id="PVTV01000014">
    <property type="protein sequence ID" value="PRY97697.1"/>
    <property type="molecule type" value="Genomic_DNA"/>
</dbReference>
<protein>
    <submittedName>
        <fullName evidence="1">Uncharacterized protein</fullName>
    </submittedName>
</protein>
<reference evidence="1 2" key="1">
    <citation type="submission" date="2018-03" db="EMBL/GenBank/DDBJ databases">
        <title>Genomic Encyclopedia of Type Strains, Phase III (KMG-III): the genomes of soil and plant-associated and newly described type strains.</title>
        <authorList>
            <person name="Whitman W."/>
        </authorList>
    </citation>
    <scope>NUCLEOTIDE SEQUENCE [LARGE SCALE GENOMIC DNA]</scope>
    <source>
        <strain evidence="1 2">MWH-P2sevCIIIb</strain>
    </source>
</reference>
<gene>
    <name evidence="1" type="ORF">BCM14_2161</name>
</gene>
<name>A0A2T0XFK0_9BURK</name>
<evidence type="ECO:0000313" key="1">
    <source>
        <dbReference type="EMBL" id="PRY97697.1"/>
    </source>
</evidence>
<keyword evidence="2" id="KW-1185">Reference proteome</keyword>
<proteinExistence type="predicted"/>
<dbReference type="AlphaFoldDB" id="A0A2T0XFK0"/>
<organism evidence="1 2">
    <name type="scientific">Jezberella montanilacus</name>
    <dbReference type="NCBI Taxonomy" id="323426"/>
    <lineage>
        <taxon>Bacteria</taxon>
        <taxon>Pseudomonadati</taxon>
        <taxon>Pseudomonadota</taxon>
        <taxon>Betaproteobacteria</taxon>
        <taxon>Burkholderiales</taxon>
        <taxon>Alcaligenaceae</taxon>
        <taxon>Jezberella</taxon>
    </lineage>
</organism>
<dbReference type="Proteomes" id="UP000238308">
    <property type="component" value="Unassembled WGS sequence"/>
</dbReference>
<evidence type="ECO:0000313" key="2">
    <source>
        <dbReference type="Proteomes" id="UP000238308"/>
    </source>
</evidence>
<comment type="caution">
    <text evidence="1">The sequence shown here is derived from an EMBL/GenBank/DDBJ whole genome shotgun (WGS) entry which is preliminary data.</text>
</comment>